<accession>A0ABY4J438</accession>
<dbReference type="InterPro" id="IPR050491">
    <property type="entry name" value="AmpC-like"/>
</dbReference>
<dbReference type="EMBL" id="CP095848">
    <property type="protein sequence ID" value="UPL47555.1"/>
    <property type="molecule type" value="Genomic_DNA"/>
</dbReference>
<feature type="domain" description="Beta-lactamase-related" evidence="2">
    <location>
        <begin position="30"/>
        <end position="340"/>
    </location>
</feature>
<dbReference type="Proteomes" id="UP000829647">
    <property type="component" value="Chromosome"/>
</dbReference>
<evidence type="ECO:0000259" key="2">
    <source>
        <dbReference type="Pfam" id="PF00144"/>
    </source>
</evidence>
<proteinExistence type="predicted"/>
<feature type="signal peptide" evidence="1">
    <location>
        <begin position="1"/>
        <end position="18"/>
    </location>
</feature>
<dbReference type="InterPro" id="IPR012338">
    <property type="entry name" value="Beta-lactam/transpept-like"/>
</dbReference>
<keyword evidence="4" id="KW-1185">Reference proteome</keyword>
<dbReference type="Gene3D" id="3.40.710.10">
    <property type="entry name" value="DD-peptidase/beta-lactamase superfamily"/>
    <property type="match status" value="1"/>
</dbReference>
<dbReference type="RefSeq" id="WP_247974174.1">
    <property type="nucleotide sequence ID" value="NZ_CP095848.1"/>
</dbReference>
<feature type="chain" id="PRO_5045306643" evidence="1">
    <location>
        <begin position="19"/>
        <end position="352"/>
    </location>
</feature>
<gene>
    <name evidence="3" type="ORF">MWH26_10115</name>
</gene>
<keyword evidence="1" id="KW-0732">Signal</keyword>
<dbReference type="InterPro" id="IPR001466">
    <property type="entry name" value="Beta-lactam-related"/>
</dbReference>
<evidence type="ECO:0000256" key="1">
    <source>
        <dbReference type="SAM" id="SignalP"/>
    </source>
</evidence>
<reference evidence="3 4" key="1">
    <citation type="submission" date="2022-04" db="EMBL/GenBank/DDBJ databases">
        <title>Hymenobacter sp. isolated from the air.</title>
        <authorList>
            <person name="Won M."/>
            <person name="Lee C.-M."/>
            <person name="Woen H.-Y."/>
            <person name="Kwon S.-W."/>
        </authorList>
    </citation>
    <scope>NUCLEOTIDE SEQUENCE [LARGE SCALE GENOMIC DNA]</scope>
    <source>
        <strain evidence="4">5516 S-25</strain>
    </source>
</reference>
<name>A0ABY4J438_9BACT</name>
<dbReference type="SUPFAM" id="SSF56601">
    <property type="entry name" value="beta-lactamase/transpeptidase-like"/>
    <property type="match status" value="1"/>
</dbReference>
<dbReference type="PANTHER" id="PTHR46825">
    <property type="entry name" value="D-ALANYL-D-ALANINE-CARBOXYPEPTIDASE/ENDOPEPTIDASE AMPH"/>
    <property type="match status" value="1"/>
</dbReference>
<sequence>MARYLLLIFLLLTTSTFAQNSFSTLVTTEHEAGRFNGALLVVKDGQIISQINKGYANFQFAVPITSTTRFPIASMTKLFTAILILQLVEKSLLKLDDKASLYLPDLPAACQTITLAELLTHCSGLQNEPSTQVYQTRYSTAEFVKKFIVKNESRKAPAFNYNNLDYILLTRILEVVSKQSFPNLVRHNILIPLRMHDTGVVQESRIIPNLAYGYHNYTFGAGSSKDTLRNDAPKYLSNYAGAGAMYSTVTDLYKLLLALQTNTLLTAKTTAKLLLKPQQAVFVDQARGYPTAGFYYNDQTFTKPVLERRGSIDGFNSVLLTDPAFRKAVLILSNTDTGDLEQLADKLYTEIH</sequence>
<evidence type="ECO:0000313" key="4">
    <source>
        <dbReference type="Proteomes" id="UP000829647"/>
    </source>
</evidence>
<dbReference type="Pfam" id="PF00144">
    <property type="entry name" value="Beta-lactamase"/>
    <property type="match status" value="1"/>
</dbReference>
<protein>
    <submittedName>
        <fullName evidence="3">Beta-lactamase family protein</fullName>
    </submittedName>
</protein>
<organism evidence="3 4">
    <name type="scientific">Hymenobacter sublimis</name>
    <dbReference type="NCBI Taxonomy" id="2933777"/>
    <lineage>
        <taxon>Bacteria</taxon>
        <taxon>Pseudomonadati</taxon>
        <taxon>Bacteroidota</taxon>
        <taxon>Cytophagia</taxon>
        <taxon>Cytophagales</taxon>
        <taxon>Hymenobacteraceae</taxon>
        <taxon>Hymenobacter</taxon>
    </lineage>
</organism>
<evidence type="ECO:0000313" key="3">
    <source>
        <dbReference type="EMBL" id="UPL47555.1"/>
    </source>
</evidence>
<dbReference type="PANTHER" id="PTHR46825:SF9">
    <property type="entry name" value="BETA-LACTAMASE-RELATED DOMAIN-CONTAINING PROTEIN"/>
    <property type="match status" value="1"/>
</dbReference>